<name>A0ABR0EBT3_ZASCE</name>
<feature type="chain" id="PRO_5046577707" evidence="1">
    <location>
        <begin position="17"/>
        <end position="422"/>
    </location>
</feature>
<comment type="caution">
    <text evidence="2">The sequence shown here is derived from an EMBL/GenBank/DDBJ whole genome shotgun (WGS) entry which is preliminary data.</text>
</comment>
<keyword evidence="1" id="KW-0732">Signal</keyword>
<proteinExistence type="predicted"/>
<protein>
    <submittedName>
        <fullName evidence="2">Uncharacterized protein</fullName>
    </submittedName>
</protein>
<accession>A0ABR0EBT3</accession>
<dbReference type="EMBL" id="JAXOVC010000008">
    <property type="protein sequence ID" value="KAK4498598.1"/>
    <property type="molecule type" value="Genomic_DNA"/>
</dbReference>
<gene>
    <name evidence="2" type="ORF">PRZ48_011257</name>
</gene>
<evidence type="ECO:0000313" key="3">
    <source>
        <dbReference type="Proteomes" id="UP001305779"/>
    </source>
</evidence>
<feature type="signal peptide" evidence="1">
    <location>
        <begin position="1"/>
        <end position="16"/>
    </location>
</feature>
<evidence type="ECO:0000313" key="2">
    <source>
        <dbReference type="EMBL" id="KAK4498598.1"/>
    </source>
</evidence>
<organism evidence="2 3">
    <name type="scientific">Zasmidium cellare</name>
    <name type="common">Wine cellar mold</name>
    <name type="synonym">Racodium cellare</name>
    <dbReference type="NCBI Taxonomy" id="395010"/>
    <lineage>
        <taxon>Eukaryota</taxon>
        <taxon>Fungi</taxon>
        <taxon>Dikarya</taxon>
        <taxon>Ascomycota</taxon>
        <taxon>Pezizomycotina</taxon>
        <taxon>Dothideomycetes</taxon>
        <taxon>Dothideomycetidae</taxon>
        <taxon>Mycosphaerellales</taxon>
        <taxon>Mycosphaerellaceae</taxon>
        <taxon>Zasmidium</taxon>
    </lineage>
</organism>
<dbReference type="Gene3D" id="2.130.10.10">
    <property type="entry name" value="YVTN repeat-like/Quinoprotein amine dehydrogenase"/>
    <property type="match status" value="1"/>
</dbReference>
<evidence type="ECO:0000256" key="1">
    <source>
        <dbReference type="SAM" id="SignalP"/>
    </source>
</evidence>
<dbReference type="Proteomes" id="UP001305779">
    <property type="component" value="Unassembled WGS sequence"/>
</dbReference>
<keyword evidence="3" id="KW-1185">Reference proteome</keyword>
<sequence length="422" mass="43929">MFSLFGLLAVVNLVAAAAVPSLNFGGHAKAVYFMSNNKDGNQIYALPADGRGFLSDGSVTKTGGKGAKEVSPTPGDSLGSQGSLVLSGNYLYAVNAGSNTVTVLEIDQNDPLKLTIVGEPVDSQGDFPNSIVVSSKLQLACVTNSGTRANINCFRTTKNGLKPYDKTPRSATLNPAQSNPPVGPPNTISQALFNHDESALITLVKGDPFATPIKIGYVSYFPIHNGEISREETRSVPNGTVSLFGSMALPGGNVFATDFAYGTVLLGFDNKGVASNLYKYSIPQQGATCWVAQSPVTNTLYVTDAAYNTIVGFSPFTGKPIQSSTQNATGDPVTVLNNDANAMNDIAASGNLLYATIPGGPYPGKPGPTKPPQMVVLQEVGLAGVKVLQTFTPKIPANTTLDDAMMGIAVLDKGGLLGNLPF</sequence>
<dbReference type="InterPro" id="IPR015943">
    <property type="entry name" value="WD40/YVTN_repeat-like_dom_sf"/>
</dbReference>
<dbReference type="SUPFAM" id="SSF63829">
    <property type="entry name" value="Calcium-dependent phosphotriesterase"/>
    <property type="match status" value="1"/>
</dbReference>
<reference evidence="2 3" key="1">
    <citation type="journal article" date="2023" name="G3 (Bethesda)">
        <title>A chromosome-level genome assembly of Zasmidium syzygii isolated from banana leaves.</title>
        <authorList>
            <person name="van Westerhoven A.C."/>
            <person name="Mehrabi R."/>
            <person name="Talebi R."/>
            <person name="Steentjes M.B.F."/>
            <person name="Corcolon B."/>
            <person name="Chong P.A."/>
            <person name="Kema G.H.J."/>
            <person name="Seidl M.F."/>
        </authorList>
    </citation>
    <scope>NUCLEOTIDE SEQUENCE [LARGE SCALE GENOMIC DNA]</scope>
    <source>
        <strain evidence="2 3">P124</strain>
    </source>
</reference>